<evidence type="ECO:0000256" key="2">
    <source>
        <dbReference type="ARBA" id="ARBA00023008"/>
    </source>
</evidence>
<dbReference type="SUPFAM" id="SSF49503">
    <property type="entry name" value="Cupredoxins"/>
    <property type="match status" value="1"/>
</dbReference>
<dbReference type="InterPro" id="IPR003245">
    <property type="entry name" value="Phytocyanin_dom"/>
</dbReference>
<keyword evidence="3" id="KW-0325">Glycoprotein</keyword>
<feature type="region of interest" description="Disordered" evidence="4">
    <location>
        <begin position="127"/>
        <end position="148"/>
    </location>
</feature>
<organism evidence="8 9">
    <name type="scientific">Rubroshorea leprosula</name>
    <dbReference type="NCBI Taxonomy" id="152421"/>
    <lineage>
        <taxon>Eukaryota</taxon>
        <taxon>Viridiplantae</taxon>
        <taxon>Streptophyta</taxon>
        <taxon>Embryophyta</taxon>
        <taxon>Tracheophyta</taxon>
        <taxon>Spermatophyta</taxon>
        <taxon>Magnoliopsida</taxon>
        <taxon>eudicotyledons</taxon>
        <taxon>Gunneridae</taxon>
        <taxon>Pentapetalae</taxon>
        <taxon>rosids</taxon>
        <taxon>malvids</taxon>
        <taxon>Malvales</taxon>
        <taxon>Dipterocarpaceae</taxon>
        <taxon>Rubroshorea</taxon>
    </lineage>
</organism>
<dbReference type="Pfam" id="PF02298">
    <property type="entry name" value="Cu_bind_like"/>
    <property type="match status" value="1"/>
</dbReference>
<gene>
    <name evidence="8" type="ORF">SLEP1_g44094</name>
</gene>
<protein>
    <recommendedName>
        <fullName evidence="7">Phytocyanin domain-containing protein</fullName>
    </recommendedName>
</protein>
<keyword evidence="1" id="KW-0479">Metal-binding</keyword>
<dbReference type="FunFam" id="2.60.40.420:FF:000003">
    <property type="entry name" value="Blue copper"/>
    <property type="match status" value="1"/>
</dbReference>
<evidence type="ECO:0000259" key="7">
    <source>
        <dbReference type="PROSITE" id="PS51485"/>
    </source>
</evidence>
<feature type="domain" description="Phytocyanin" evidence="7">
    <location>
        <begin position="25"/>
        <end position="128"/>
    </location>
</feature>
<keyword evidence="6" id="KW-0732">Signal</keyword>
<reference evidence="8 9" key="1">
    <citation type="journal article" date="2021" name="Commun. Biol.">
        <title>The genome of Shorea leprosula (Dipterocarpaceae) highlights the ecological relevance of drought in aseasonal tropical rainforests.</title>
        <authorList>
            <person name="Ng K.K.S."/>
            <person name="Kobayashi M.J."/>
            <person name="Fawcett J.A."/>
            <person name="Hatakeyama M."/>
            <person name="Paape T."/>
            <person name="Ng C.H."/>
            <person name="Ang C.C."/>
            <person name="Tnah L.H."/>
            <person name="Lee C.T."/>
            <person name="Nishiyama T."/>
            <person name="Sese J."/>
            <person name="O'Brien M.J."/>
            <person name="Copetti D."/>
            <person name="Mohd Noor M.I."/>
            <person name="Ong R.C."/>
            <person name="Putra M."/>
            <person name="Sireger I.Z."/>
            <person name="Indrioko S."/>
            <person name="Kosugi Y."/>
            <person name="Izuno A."/>
            <person name="Isagi Y."/>
            <person name="Lee S.L."/>
            <person name="Shimizu K.K."/>
        </authorList>
    </citation>
    <scope>NUCLEOTIDE SEQUENCE [LARGE SCALE GENOMIC DNA]</scope>
    <source>
        <strain evidence="8">214</strain>
    </source>
</reference>
<evidence type="ECO:0000256" key="6">
    <source>
        <dbReference type="SAM" id="SignalP"/>
    </source>
</evidence>
<dbReference type="Gene3D" id="2.60.40.420">
    <property type="entry name" value="Cupredoxins - blue copper proteins"/>
    <property type="match status" value="1"/>
</dbReference>
<dbReference type="PROSITE" id="PS51485">
    <property type="entry name" value="PHYTOCYANIN"/>
    <property type="match status" value="1"/>
</dbReference>
<dbReference type="GO" id="GO:0009055">
    <property type="term" value="F:electron transfer activity"/>
    <property type="evidence" value="ECO:0007669"/>
    <property type="project" value="InterPro"/>
</dbReference>
<dbReference type="PANTHER" id="PTHR33021">
    <property type="entry name" value="BLUE COPPER PROTEIN"/>
    <property type="match status" value="1"/>
</dbReference>
<keyword evidence="2" id="KW-0186">Copper</keyword>
<dbReference type="PANTHER" id="PTHR33021:SF488">
    <property type="entry name" value="PHYTOCYANIN DOMAIN-CONTAINING PROTEIN"/>
    <property type="match status" value="1"/>
</dbReference>
<evidence type="ECO:0000313" key="8">
    <source>
        <dbReference type="EMBL" id="GKV35890.1"/>
    </source>
</evidence>
<keyword evidence="5" id="KW-0472">Membrane</keyword>
<evidence type="ECO:0000313" key="9">
    <source>
        <dbReference type="Proteomes" id="UP001054252"/>
    </source>
</evidence>
<feature type="transmembrane region" description="Helical" evidence="5">
    <location>
        <begin position="151"/>
        <end position="171"/>
    </location>
</feature>
<dbReference type="EMBL" id="BPVZ01000113">
    <property type="protein sequence ID" value="GKV35890.1"/>
    <property type="molecule type" value="Genomic_DNA"/>
</dbReference>
<dbReference type="Proteomes" id="UP001054252">
    <property type="component" value="Unassembled WGS sequence"/>
</dbReference>
<evidence type="ECO:0000256" key="5">
    <source>
        <dbReference type="SAM" id="Phobius"/>
    </source>
</evidence>
<dbReference type="GO" id="GO:0046872">
    <property type="term" value="F:metal ion binding"/>
    <property type="evidence" value="ECO:0007669"/>
    <property type="project" value="UniProtKB-KW"/>
</dbReference>
<evidence type="ECO:0000256" key="4">
    <source>
        <dbReference type="SAM" id="MobiDB-lite"/>
    </source>
</evidence>
<name>A0AAV5LF40_9ROSI</name>
<feature type="signal peptide" evidence="6">
    <location>
        <begin position="1"/>
        <end position="24"/>
    </location>
</feature>
<dbReference type="InterPro" id="IPR039391">
    <property type="entry name" value="Phytocyanin-like"/>
</dbReference>
<keyword evidence="5" id="KW-0812">Transmembrane</keyword>
<accession>A0AAV5LF40</accession>
<dbReference type="InterPro" id="IPR008972">
    <property type="entry name" value="Cupredoxin"/>
</dbReference>
<dbReference type="PROSITE" id="PS00196">
    <property type="entry name" value="COPPER_BLUE"/>
    <property type="match status" value="1"/>
</dbReference>
<evidence type="ECO:0000256" key="1">
    <source>
        <dbReference type="ARBA" id="ARBA00022723"/>
    </source>
</evidence>
<feature type="chain" id="PRO_5043988841" description="Phytocyanin domain-containing protein" evidence="6">
    <location>
        <begin position="25"/>
        <end position="172"/>
    </location>
</feature>
<keyword evidence="5" id="KW-1133">Transmembrane helix</keyword>
<feature type="compositionally biased region" description="Low complexity" evidence="4">
    <location>
        <begin position="127"/>
        <end position="139"/>
    </location>
</feature>
<dbReference type="GO" id="GO:0005886">
    <property type="term" value="C:plasma membrane"/>
    <property type="evidence" value="ECO:0007669"/>
    <property type="project" value="TreeGrafter"/>
</dbReference>
<comment type="caution">
    <text evidence="8">The sequence shown here is derived from an EMBL/GenBank/DDBJ whole genome shotgun (WGS) entry which is preliminary data.</text>
</comment>
<proteinExistence type="predicted"/>
<evidence type="ECO:0000256" key="3">
    <source>
        <dbReference type="ARBA" id="ARBA00023180"/>
    </source>
</evidence>
<dbReference type="InterPro" id="IPR028871">
    <property type="entry name" value="BlueCu_1_BS"/>
</dbReference>
<sequence length="172" mass="18197">MATNIQTAVFLVFLAAAVLQTTYAVVYTVGNSTGWQTPTSNSNFYTTWASQYTFRVGDSLVFNFVTGVHDVATSSQADYTSCNIANTLSVDRTGPVTIVLNATGTQYYFCTFPNHCSQGQKLAVSVVSGTPGPSGSPGSVSPPPPPPSSGASSLLATFSVIFMSISIYLFMW</sequence>
<dbReference type="AlphaFoldDB" id="A0AAV5LF40"/>
<keyword evidence="9" id="KW-1185">Reference proteome</keyword>